<reference evidence="9" key="2">
    <citation type="submission" date="2021-04" db="EMBL/GenBank/DDBJ databases">
        <authorList>
            <person name="Gilroy R."/>
        </authorList>
    </citation>
    <scope>NUCLEOTIDE SEQUENCE</scope>
    <source>
        <strain evidence="9">ChiSjej1B19-5720</strain>
    </source>
</reference>
<comment type="subcellular location">
    <subcellularLocation>
        <location evidence="1 7">Cell membrane</location>
        <topology evidence="1 7">Multi-pass membrane protein</topology>
    </subcellularLocation>
</comment>
<dbReference type="SUPFAM" id="SSF161098">
    <property type="entry name" value="MetI-like"/>
    <property type="match status" value="1"/>
</dbReference>
<feature type="transmembrane region" description="Helical" evidence="7">
    <location>
        <begin position="21"/>
        <end position="39"/>
    </location>
</feature>
<feature type="transmembrane region" description="Helical" evidence="7">
    <location>
        <begin position="270"/>
        <end position="290"/>
    </location>
</feature>
<dbReference type="Gene3D" id="1.10.3720.10">
    <property type="entry name" value="MetI-like"/>
    <property type="match status" value="1"/>
</dbReference>
<reference evidence="9" key="1">
    <citation type="journal article" date="2021" name="PeerJ">
        <title>Extensive microbial diversity within the chicken gut microbiome revealed by metagenomics and culture.</title>
        <authorList>
            <person name="Gilroy R."/>
            <person name="Ravi A."/>
            <person name="Getino M."/>
            <person name="Pursley I."/>
            <person name="Horton D.L."/>
            <person name="Alikhan N.F."/>
            <person name="Baker D."/>
            <person name="Gharbi K."/>
            <person name="Hall N."/>
            <person name="Watson M."/>
            <person name="Adriaenssens E.M."/>
            <person name="Foster-Nyarko E."/>
            <person name="Jarju S."/>
            <person name="Secka A."/>
            <person name="Antonio M."/>
            <person name="Oren A."/>
            <person name="Chaudhuri R.R."/>
            <person name="La Ragione R."/>
            <person name="Hildebrand F."/>
            <person name="Pallen M.J."/>
        </authorList>
    </citation>
    <scope>NUCLEOTIDE SEQUENCE</scope>
    <source>
        <strain evidence="9">ChiSjej1B19-5720</strain>
    </source>
</reference>
<dbReference type="GO" id="GO:0005886">
    <property type="term" value="C:plasma membrane"/>
    <property type="evidence" value="ECO:0007669"/>
    <property type="project" value="UniProtKB-SubCell"/>
</dbReference>
<keyword evidence="5 7" id="KW-1133">Transmembrane helix</keyword>
<dbReference type="Pfam" id="PF00528">
    <property type="entry name" value="BPD_transp_1"/>
    <property type="match status" value="1"/>
</dbReference>
<keyword evidence="2 7" id="KW-0813">Transport</keyword>
<dbReference type="CDD" id="cd06261">
    <property type="entry name" value="TM_PBP2"/>
    <property type="match status" value="1"/>
</dbReference>
<evidence type="ECO:0000259" key="8">
    <source>
        <dbReference type="PROSITE" id="PS50928"/>
    </source>
</evidence>
<feature type="transmembrane region" description="Helical" evidence="7">
    <location>
        <begin position="112"/>
        <end position="133"/>
    </location>
</feature>
<gene>
    <name evidence="9" type="ORF">IAA06_03090</name>
</gene>
<evidence type="ECO:0000256" key="1">
    <source>
        <dbReference type="ARBA" id="ARBA00004651"/>
    </source>
</evidence>
<evidence type="ECO:0000256" key="7">
    <source>
        <dbReference type="RuleBase" id="RU363032"/>
    </source>
</evidence>
<dbReference type="InterPro" id="IPR051393">
    <property type="entry name" value="ABC_transporter_permease"/>
</dbReference>
<feature type="domain" description="ABC transmembrane type-1" evidence="8">
    <location>
        <begin position="79"/>
        <end position="291"/>
    </location>
</feature>
<evidence type="ECO:0000256" key="2">
    <source>
        <dbReference type="ARBA" id="ARBA00022448"/>
    </source>
</evidence>
<dbReference type="PANTHER" id="PTHR30193:SF37">
    <property type="entry name" value="INNER MEMBRANE ABC TRANSPORTER PERMEASE PROTEIN YCJO"/>
    <property type="match status" value="1"/>
</dbReference>
<keyword evidence="3" id="KW-1003">Cell membrane</keyword>
<evidence type="ECO:0000256" key="6">
    <source>
        <dbReference type="ARBA" id="ARBA00023136"/>
    </source>
</evidence>
<organism evidence="9 10">
    <name type="scientific">Candidatus Blautia faecavium</name>
    <dbReference type="NCBI Taxonomy" id="2838487"/>
    <lineage>
        <taxon>Bacteria</taxon>
        <taxon>Bacillati</taxon>
        <taxon>Bacillota</taxon>
        <taxon>Clostridia</taxon>
        <taxon>Lachnospirales</taxon>
        <taxon>Lachnospiraceae</taxon>
        <taxon>Blautia</taxon>
    </lineage>
</organism>
<dbReference type="InterPro" id="IPR035906">
    <property type="entry name" value="MetI-like_sf"/>
</dbReference>
<evidence type="ECO:0000313" key="10">
    <source>
        <dbReference type="Proteomes" id="UP000823842"/>
    </source>
</evidence>
<keyword evidence="6 7" id="KW-0472">Membrane</keyword>
<feature type="transmembrane region" description="Helical" evidence="7">
    <location>
        <begin position="165"/>
        <end position="189"/>
    </location>
</feature>
<keyword evidence="4 7" id="KW-0812">Transmembrane</keyword>
<dbReference type="GO" id="GO:0055085">
    <property type="term" value="P:transmembrane transport"/>
    <property type="evidence" value="ECO:0007669"/>
    <property type="project" value="InterPro"/>
</dbReference>
<comment type="caution">
    <text evidence="9">The sequence shown here is derived from an EMBL/GenBank/DDBJ whole genome shotgun (WGS) entry which is preliminary data.</text>
</comment>
<dbReference type="AlphaFoldDB" id="A0A9D2RV11"/>
<evidence type="ECO:0000313" key="9">
    <source>
        <dbReference type="EMBL" id="HJB27763.1"/>
    </source>
</evidence>
<comment type="similarity">
    <text evidence="7">Belongs to the binding-protein-dependent transport system permease family.</text>
</comment>
<dbReference type="InterPro" id="IPR000515">
    <property type="entry name" value="MetI-like"/>
</dbReference>
<evidence type="ECO:0000256" key="3">
    <source>
        <dbReference type="ARBA" id="ARBA00022475"/>
    </source>
</evidence>
<proteinExistence type="inferred from homology"/>
<evidence type="ECO:0000256" key="4">
    <source>
        <dbReference type="ARBA" id="ARBA00022692"/>
    </source>
</evidence>
<feature type="transmembrane region" description="Helical" evidence="7">
    <location>
        <begin position="210"/>
        <end position="235"/>
    </location>
</feature>
<dbReference type="EMBL" id="DWYZ01000069">
    <property type="protein sequence ID" value="HJB27763.1"/>
    <property type="molecule type" value="Genomic_DNA"/>
</dbReference>
<dbReference type="PROSITE" id="PS50928">
    <property type="entry name" value="ABC_TM1"/>
    <property type="match status" value="1"/>
</dbReference>
<accession>A0A9D2RV11</accession>
<sequence length="304" mass="33417">MTAGQIGKKRQKPRKLAEKGFIAVIVAPAILYFGVIFYYPTIMNIYYMFCDYNLIKDPEFVGLKNIIRFFSDPLALGAFRNTFIITIVSVPVVIIAALLIGTGLSKITRGVGFFRSAIFAAYLTSLTVAAIVFKSWFGTESGFINGVLTQLGGSKIPWLSQPSTAMAIVIVLSVWKNVGYYVVVFLAGFSNVDTGLYEAAKIDGANSRKIFFSITIPQLMPTIIYSSIIAMINFLRTYSSVLVLTNGGPYSSTQTVLMYMFDQGFSSRNVGYASVISVALTLVILVLTVIQMRMSHMMDEEGAM</sequence>
<protein>
    <submittedName>
        <fullName evidence="9">Sugar ABC transporter permease</fullName>
    </submittedName>
</protein>
<feature type="transmembrane region" description="Helical" evidence="7">
    <location>
        <begin position="78"/>
        <end position="100"/>
    </location>
</feature>
<dbReference type="PANTHER" id="PTHR30193">
    <property type="entry name" value="ABC TRANSPORTER PERMEASE PROTEIN"/>
    <property type="match status" value="1"/>
</dbReference>
<evidence type="ECO:0000256" key="5">
    <source>
        <dbReference type="ARBA" id="ARBA00022989"/>
    </source>
</evidence>
<dbReference type="Proteomes" id="UP000823842">
    <property type="component" value="Unassembled WGS sequence"/>
</dbReference>
<name>A0A9D2RV11_9FIRM</name>